<dbReference type="AlphaFoldDB" id="A0A4Y2B2F5"/>
<name>A0A4Y2B2F5_ARAVE</name>
<gene>
    <name evidence="1" type="ORF">AVEN_194776_1</name>
</gene>
<evidence type="ECO:0000313" key="2">
    <source>
        <dbReference type="Proteomes" id="UP000499080"/>
    </source>
</evidence>
<reference evidence="1 2" key="1">
    <citation type="journal article" date="2019" name="Sci. Rep.">
        <title>Orb-weaving spider Araneus ventricosus genome elucidates the spidroin gene catalogue.</title>
        <authorList>
            <person name="Kono N."/>
            <person name="Nakamura H."/>
            <person name="Ohtoshi R."/>
            <person name="Moran D.A.P."/>
            <person name="Shinohara A."/>
            <person name="Yoshida Y."/>
            <person name="Fujiwara M."/>
            <person name="Mori M."/>
            <person name="Tomita M."/>
            <person name="Arakawa K."/>
        </authorList>
    </citation>
    <scope>NUCLEOTIDE SEQUENCE [LARGE SCALE GENOMIC DNA]</scope>
</reference>
<proteinExistence type="predicted"/>
<sequence length="172" mass="19106">MDDSSLRRESWQSTCENNPLSKEIKPAFDLNKIPLFLHFARLHGQVRITVPSKRNHDESRRRFCRQGSFVASLLAALATRSSPACHNSSGEGERVKGCVFSFSSPAPSQEEHLSGFVVGSCGRVVSRGVRRQRRDDSAQRHLIPSLSSASSVAVVARFPVGFLLHPFFRSQV</sequence>
<evidence type="ECO:0000313" key="1">
    <source>
        <dbReference type="EMBL" id="GBL86511.1"/>
    </source>
</evidence>
<dbReference type="EMBL" id="BGPR01000049">
    <property type="protein sequence ID" value="GBL86511.1"/>
    <property type="molecule type" value="Genomic_DNA"/>
</dbReference>
<organism evidence="1 2">
    <name type="scientific">Araneus ventricosus</name>
    <name type="common">Orbweaver spider</name>
    <name type="synonym">Epeira ventricosa</name>
    <dbReference type="NCBI Taxonomy" id="182803"/>
    <lineage>
        <taxon>Eukaryota</taxon>
        <taxon>Metazoa</taxon>
        <taxon>Ecdysozoa</taxon>
        <taxon>Arthropoda</taxon>
        <taxon>Chelicerata</taxon>
        <taxon>Arachnida</taxon>
        <taxon>Araneae</taxon>
        <taxon>Araneomorphae</taxon>
        <taxon>Entelegynae</taxon>
        <taxon>Araneoidea</taxon>
        <taxon>Araneidae</taxon>
        <taxon>Araneus</taxon>
    </lineage>
</organism>
<comment type="caution">
    <text evidence="1">The sequence shown here is derived from an EMBL/GenBank/DDBJ whole genome shotgun (WGS) entry which is preliminary data.</text>
</comment>
<accession>A0A4Y2B2F5</accession>
<keyword evidence="2" id="KW-1185">Reference proteome</keyword>
<protein>
    <submittedName>
        <fullName evidence="1">Uncharacterized protein</fullName>
    </submittedName>
</protein>
<dbReference type="Proteomes" id="UP000499080">
    <property type="component" value="Unassembled WGS sequence"/>
</dbReference>